<protein>
    <submittedName>
        <fullName evidence="2">Uncharacterized protein</fullName>
    </submittedName>
</protein>
<evidence type="ECO:0000313" key="2">
    <source>
        <dbReference type="EMBL" id="VFQ79573.1"/>
    </source>
</evidence>
<gene>
    <name evidence="2" type="ORF">CCAM_LOCUS21349</name>
</gene>
<evidence type="ECO:0000313" key="3">
    <source>
        <dbReference type="Proteomes" id="UP000595140"/>
    </source>
</evidence>
<sequence length="105" mass="11381">MEEEKQESPPAPVQKEDAGVPTKPSLTGRTTIPDRLKLPKAFKYPERYTSPTDQMMSPASKRLLCNAGRTRKAAAISAADAGPSLPPKPIKMQALAPLQPDRLDS</sequence>
<dbReference type="InterPro" id="IPR007727">
    <property type="entry name" value="Spo12"/>
</dbReference>
<dbReference type="OrthoDB" id="1304819at2759"/>
<dbReference type="PANTHER" id="PTHR36747:SF1">
    <property type="entry name" value="HYDROXYPROLINE-RICH GLYCOPROTEIN FAMILY PROTEIN"/>
    <property type="match status" value="1"/>
</dbReference>
<dbReference type="Proteomes" id="UP000595140">
    <property type="component" value="Unassembled WGS sequence"/>
</dbReference>
<feature type="region of interest" description="Disordered" evidence="1">
    <location>
        <begin position="78"/>
        <end position="105"/>
    </location>
</feature>
<accession>A0A484LST2</accession>
<dbReference type="Pfam" id="PF05032">
    <property type="entry name" value="Spo12"/>
    <property type="match status" value="1"/>
</dbReference>
<reference evidence="2 3" key="1">
    <citation type="submission" date="2018-04" db="EMBL/GenBank/DDBJ databases">
        <authorList>
            <person name="Vogel A."/>
        </authorList>
    </citation>
    <scope>NUCLEOTIDE SEQUENCE [LARGE SCALE GENOMIC DNA]</scope>
</reference>
<dbReference type="EMBL" id="OOIL02001979">
    <property type="protein sequence ID" value="VFQ79573.1"/>
    <property type="molecule type" value="Genomic_DNA"/>
</dbReference>
<dbReference type="AlphaFoldDB" id="A0A484LST2"/>
<dbReference type="PANTHER" id="PTHR36747">
    <property type="entry name" value="HYDROXYPROLINE-RICH GLYCOPROTEIN FAMILY PROTEIN"/>
    <property type="match status" value="1"/>
</dbReference>
<keyword evidence="3" id="KW-1185">Reference proteome</keyword>
<proteinExistence type="predicted"/>
<evidence type="ECO:0000256" key="1">
    <source>
        <dbReference type="SAM" id="MobiDB-lite"/>
    </source>
</evidence>
<name>A0A484LST2_9ASTE</name>
<organism evidence="2 3">
    <name type="scientific">Cuscuta campestris</name>
    <dbReference type="NCBI Taxonomy" id="132261"/>
    <lineage>
        <taxon>Eukaryota</taxon>
        <taxon>Viridiplantae</taxon>
        <taxon>Streptophyta</taxon>
        <taxon>Embryophyta</taxon>
        <taxon>Tracheophyta</taxon>
        <taxon>Spermatophyta</taxon>
        <taxon>Magnoliopsida</taxon>
        <taxon>eudicotyledons</taxon>
        <taxon>Gunneridae</taxon>
        <taxon>Pentapetalae</taxon>
        <taxon>asterids</taxon>
        <taxon>lamiids</taxon>
        <taxon>Solanales</taxon>
        <taxon>Convolvulaceae</taxon>
        <taxon>Cuscuteae</taxon>
        <taxon>Cuscuta</taxon>
        <taxon>Cuscuta subgen. Grammica</taxon>
        <taxon>Cuscuta sect. Cleistogrammica</taxon>
    </lineage>
</organism>
<feature type="region of interest" description="Disordered" evidence="1">
    <location>
        <begin position="1"/>
        <end position="33"/>
    </location>
</feature>